<sequence length="286" mass="33103">MMLGFWLCLTAILLLGMSYFFFYQAKGILRIKQLMEIKSTYATRTTGPKRMVVGGSDVLYSFDTDRVGRETSMSTVNFGVNVGLGMGFLLDMAREQAESGDDIVLCLAYSLYYKPAYDVFAYEYYRMYDKRKLTRFTWKQQAYYFIGNVKLNMGYKQKQFDIAESGAYINVSGALLPDEKNKPLQFPAHFTKTEAVLALEAFCEECKRKNIRVRITYPSTLGFDVYHESAYLAELTAYLHENYEVIGEPKNYFVPKTAIFNSVYHVNSIGQQERTERFIEELTERK</sequence>
<dbReference type="Proteomes" id="UP000541955">
    <property type="component" value="Unassembled WGS sequence"/>
</dbReference>
<accession>A0A7X0XMB4</accession>
<dbReference type="RefSeq" id="WP_260447636.1">
    <property type="nucleotide sequence ID" value="NZ_JAARRW010000011.1"/>
</dbReference>
<organism evidence="1 2">
    <name type="scientific">Listeria booriae</name>
    <dbReference type="NCBI Taxonomy" id="1552123"/>
    <lineage>
        <taxon>Bacteria</taxon>
        <taxon>Bacillati</taxon>
        <taxon>Bacillota</taxon>
        <taxon>Bacilli</taxon>
        <taxon>Bacillales</taxon>
        <taxon>Listeriaceae</taxon>
        <taxon>Listeria</taxon>
    </lineage>
</organism>
<dbReference type="AlphaFoldDB" id="A0A7X0XMB4"/>
<comment type="caution">
    <text evidence="1">The sequence shown here is derived from an EMBL/GenBank/DDBJ whole genome shotgun (WGS) entry which is preliminary data.</text>
</comment>
<gene>
    <name evidence="1" type="ORF">HB902_16515</name>
</gene>
<evidence type="ECO:0000313" key="1">
    <source>
        <dbReference type="EMBL" id="MBC1563679.1"/>
    </source>
</evidence>
<evidence type="ECO:0000313" key="2">
    <source>
        <dbReference type="Proteomes" id="UP000541955"/>
    </source>
</evidence>
<name>A0A7X0XMB4_9LIST</name>
<dbReference type="EMBL" id="JAARRW010000011">
    <property type="protein sequence ID" value="MBC1563679.1"/>
    <property type="molecule type" value="Genomic_DNA"/>
</dbReference>
<proteinExistence type="predicted"/>
<protein>
    <submittedName>
        <fullName evidence="1">Uncharacterized protein</fullName>
    </submittedName>
</protein>
<reference evidence="1 2" key="1">
    <citation type="submission" date="2020-03" db="EMBL/GenBank/DDBJ databases">
        <title>Soil Listeria distribution.</title>
        <authorList>
            <person name="Liao J."/>
            <person name="Wiedmann M."/>
        </authorList>
    </citation>
    <scope>NUCLEOTIDE SEQUENCE [LARGE SCALE GENOMIC DNA]</scope>
    <source>
        <strain evidence="1 2">FSL L7-1387</strain>
    </source>
</reference>